<dbReference type="Gramene" id="RZC58256">
    <property type="protein sequence ID" value="RZC58256"/>
    <property type="gene ID" value="C5167_005562"/>
</dbReference>
<dbReference type="OMA" id="EVSKRIM"/>
<keyword evidence="2" id="KW-1185">Reference proteome</keyword>
<dbReference type="AlphaFoldDB" id="A0A4Y7JCK2"/>
<dbReference type="STRING" id="3469.A0A4Y7JCK2"/>
<proteinExistence type="predicted"/>
<dbReference type="EMBL" id="CM010718">
    <property type="protein sequence ID" value="RZC58256.1"/>
    <property type="molecule type" value="Genomic_DNA"/>
</dbReference>
<protein>
    <recommendedName>
        <fullName evidence="3">6-phosphogluconate dehydrogenase NADP-binding domain-containing protein</fullName>
    </recommendedName>
</protein>
<evidence type="ECO:0000313" key="1">
    <source>
        <dbReference type="EMBL" id="RZC58256.1"/>
    </source>
</evidence>
<gene>
    <name evidence="1" type="ORF">C5167_005562</name>
</gene>
<dbReference type="Proteomes" id="UP000316621">
    <property type="component" value="Chromosome 4"/>
</dbReference>
<dbReference type="Gene3D" id="3.40.50.720">
    <property type="entry name" value="NAD(P)-binding Rossmann-like Domain"/>
    <property type="match status" value="1"/>
</dbReference>
<name>A0A4Y7JCK2_PAPSO</name>
<evidence type="ECO:0008006" key="3">
    <source>
        <dbReference type="Google" id="ProtNLM"/>
    </source>
</evidence>
<sequence length="113" mass="11707">MASITVSFVGLDELSLKLAASLITSGFHVKAFEVSEPLIVEFLKLGGVKCSNLLEAAQDTAATILLSSNADEILGEEGVLKGLHVMSQALITSSGSSEAIAKARPVLSGKVYT</sequence>
<reference evidence="1 2" key="1">
    <citation type="journal article" date="2018" name="Science">
        <title>The opium poppy genome and morphinan production.</title>
        <authorList>
            <person name="Guo L."/>
            <person name="Winzer T."/>
            <person name="Yang X."/>
            <person name="Li Y."/>
            <person name="Ning Z."/>
            <person name="He Z."/>
            <person name="Teodor R."/>
            <person name="Lu Y."/>
            <person name="Bowser T.A."/>
            <person name="Graham I.A."/>
            <person name="Ye K."/>
        </authorList>
    </citation>
    <scope>NUCLEOTIDE SEQUENCE [LARGE SCALE GENOMIC DNA]</scope>
    <source>
        <strain evidence="2">cv. HN1</strain>
        <tissue evidence="1">Leaves</tissue>
    </source>
</reference>
<accession>A0A4Y7JCK2</accession>
<organism evidence="1 2">
    <name type="scientific">Papaver somniferum</name>
    <name type="common">Opium poppy</name>
    <dbReference type="NCBI Taxonomy" id="3469"/>
    <lineage>
        <taxon>Eukaryota</taxon>
        <taxon>Viridiplantae</taxon>
        <taxon>Streptophyta</taxon>
        <taxon>Embryophyta</taxon>
        <taxon>Tracheophyta</taxon>
        <taxon>Spermatophyta</taxon>
        <taxon>Magnoliopsida</taxon>
        <taxon>Ranunculales</taxon>
        <taxon>Papaveraceae</taxon>
        <taxon>Papaveroideae</taxon>
        <taxon>Papaver</taxon>
    </lineage>
</organism>
<evidence type="ECO:0000313" key="2">
    <source>
        <dbReference type="Proteomes" id="UP000316621"/>
    </source>
</evidence>